<proteinExistence type="predicted"/>
<reference evidence="2" key="1">
    <citation type="journal article" date="2019" name="Int. J. Syst. Evol. Microbiol.">
        <title>The Global Catalogue of Microorganisms (GCM) 10K type strain sequencing project: providing services to taxonomists for standard genome sequencing and annotation.</title>
        <authorList>
            <consortium name="The Broad Institute Genomics Platform"/>
            <consortium name="The Broad Institute Genome Sequencing Center for Infectious Disease"/>
            <person name="Wu L."/>
            <person name="Ma J."/>
        </authorList>
    </citation>
    <scope>NUCLEOTIDE SEQUENCE [LARGE SCALE GENOMIC DNA]</scope>
    <source>
        <strain evidence="2">CCUG 37257</strain>
    </source>
</reference>
<dbReference type="RefSeq" id="WP_212928704.1">
    <property type="nucleotide sequence ID" value="NZ_JBHSFT010000002.1"/>
</dbReference>
<name>A0ABV9JTL7_9BACI</name>
<sequence>MIQLDERGNKILKELMINPNITSKDVEKKYDLTRRQLGYSFEKLNDWLKSKNYPIIERTSQGNFIIDKTIIKK</sequence>
<dbReference type="Proteomes" id="UP001595988">
    <property type="component" value="Unassembled WGS sequence"/>
</dbReference>
<comment type="caution">
    <text evidence="1">The sequence shown here is derived from an EMBL/GenBank/DDBJ whole genome shotgun (WGS) entry which is preliminary data.</text>
</comment>
<evidence type="ECO:0000313" key="1">
    <source>
        <dbReference type="EMBL" id="MFC4661122.1"/>
    </source>
</evidence>
<dbReference type="EMBL" id="JBHSFT010000002">
    <property type="protein sequence ID" value="MFC4661122.1"/>
    <property type="molecule type" value="Genomic_DNA"/>
</dbReference>
<evidence type="ECO:0000313" key="2">
    <source>
        <dbReference type="Proteomes" id="UP001595988"/>
    </source>
</evidence>
<protein>
    <recommendedName>
        <fullName evidence="3">HTH domain-containing protein</fullName>
    </recommendedName>
</protein>
<accession>A0ABV9JTL7</accession>
<gene>
    <name evidence="1" type="ORF">ACFO3P_02660</name>
</gene>
<evidence type="ECO:0008006" key="3">
    <source>
        <dbReference type="Google" id="ProtNLM"/>
    </source>
</evidence>
<keyword evidence="2" id="KW-1185">Reference proteome</keyword>
<organism evidence="1 2">
    <name type="scientific">Oceanobacillus aidingensis</name>
    <dbReference type="NCBI Taxonomy" id="645964"/>
    <lineage>
        <taxon>Bacteria</taxon>
        <taxon>Bacillati</taxon>
        <taxon>Bacillota</taxon>
        <taxon>Bacilli</taxon>
        <taxon>Bacillales</taxon>
        <taxon>Bacillaceae</taxon>
        <taxon>Oceanobacillus</taxon>
    </lineage>
</organism>